<organism evidence="3 4">
    <name type="scientific">Natrarchaeobius chitinivorans</name>
    <dbReference type="NCBI Taxonomy" id="1679083"/>
    <lineage>
        <taxon>Archaea</taxon>
        <taxon>Methanobacteriati</taxon>
        <taxon>Methanobacteriota</taxon>
        <taxon>Stenosarchaea group</taxon>
        <taxon>Halobacteria</taxon>
        <taxon>Halobacteriales</taxon>
        <taxon>Natrialbaceae</taxon>
        <taxon>Natrarchaeobius</taxon>
    </lineage>
</organism>
<dbReference type="Gene3D" id="1.10.10.10">
    <property type="entry name" value="Winged helix-like DNA-binding domain superfamily/Winged helix DNA-binding domain"/>
    <property type="match status" value="1"/>
</dbReference>
<name>A0A3N6MG46_NATCH</name>
<dbReference type="OrthoDB" id="350231at2157"/>
<dbReference type="SUPFAM" id="SSF46785">
    <property type="entry name" value="Winged helix' DNA-binding domain"/>
    <property type="match status" value="1"/>
</dbReference>
<evidence type="ECO:0000313" key="3">
    <source>
        <dbReference type="EMBL" id="RQG95750.1"/>
    </source>
</evidence>
<dbReference type="CDD" id="cd00090">
    <property type="entry name" value="HTH_ARSR"/>
    <property type="match status" value="1"/>
</dbReference>
<dbReference type="Proteomes" id="UP000281431">
    <property type="component" value="Unassembled WGS sequence"/>
</dbReference>
<dbReference type="InterPro" id="IPR011991">
    <property type="entry name" value="ArsR-like_HTH"/>
</dbReference>
<feature type="domain" description="Transcription regulator TrmB N-terminal" evidence="1">
    <location>
        <begin position="29"/>
        <end position="84"/>
    </location>
</feature>
<comment type="caution">
    <text evidence="3">The sequence shown here is derived from an EMBL/GenBank/DDBJ whole genome shotgun (WGS) entry which is preliminary data.</text>
</comment>
<dbReference type="EMBL" id="REFZ01000029">
    <property type="protein sequence ID" value="RQG95750.1"/>
    <property type="molecule type" value="Genomic_DNA"/>
</dbReference>
<reference evidence="3 4" key="1">
    <citation type="submission" date="2018-10" db="EMBL/GenBank/DDBJ databases">
        <title>Natrarchaeobius chitinivorans gen. nov., sp. nov., and Natrarchaeobius haloalkaliphilus sp. nov., alkaliphilic, chitin-utilizing haloarchaea from hypersaline alkaline lakes.</title>
        <authorList>
            <person name="Sorokin D.Y."/>
            <person name="Elcheninov A.G."/>
            <person name="Kostrikina N.A."/>
            <person name="Bale N.J."/>
            <person name="Sinninghe Damste J.S."/>
            <person name="Khijniak T.V."/>
            <person name="Kublanov I.V."/>
            <person name="Toshchakov S.V."/>
        </authorList>
    </citation>
    <scope>NUCLEOTIDE SEQUENCE [LARGE SCALE GENOMIC DNA]</scope>
    <source>
        <strain evidence="3 4">AArcht7</strain>
    </source>
</reference>
<dbReference type="AlphaFoldDB" id="A0A3N6MG46"/>
<dbReference type="InterPro" id="IPR055860">
    <property type="entry name" value="DUF7437"/>
</dbReference>
<proteinExistence type="predicted"/>
<accession>A0A3N6MG46</accession>
<dbReference type="Pfam" id="PF24218">
    <property type="entry name" value="DUF7437"/>
    <property type="match status" value="1"/>
</dbReference>
<dbReference type="InterPro" id="IPR002831">
    <property type="entry name" value="Tscrpt_reg_TrmB_N"/>
</dbReference>
<evidence type="ECO:0000259" key="1">
    <source>
        <dbReference type="Pfam" id="PF01978"/>
    </source>
</evidence>
<dbReference type="Pfam" id="PF01978">
    <property type="entry name" value="TrmB"/>
    <property type="match status" value="1"/>
</dbReference>
<feature type="domain" description="DUF7437" evidence="2">
    <location>
        <begin position="111"/>
        <end position="174"/>
    </location>
</feature>
<keyword evidence="4" id="KW-1185">Reference proteome</keyword>
<protein>
    <submittedName>
        <fullName evidence="3">ArsR family transcriptional regulator</fullName>
    </submittedName>
</protein>
<evidence type="ECO:0000259" key="2">
    <source>
        <dbReference type="Pfam" id="PF24218"/>
    </source>
</evidence>
<evidence type="ECO:0000313" key="4">
    <source>
        <dbReference type="Proteomes" id="UP000281431"/>
    </source>
</evidence>
<gene>
    <name evidence="3" type="ORF">EA472_21120</name>
</gene>
<dbReference type="InterPro" id="IPR036388">
    <property type="entry name" value="WH-like_DNA-bd_sf"/>
</dbReference>
<sequence>MSQSTTPPEQPPIKQLQTVLELLENPSLARIYSYAFHTEDVTVEELVSNLGVPQGTVYDYVNRLENAGLLRKTRTERPYRFDAEPLSVTVTIDGDKQTISAELVDAVGRSDDDQDISVYLDRHGIDGLATALEYAREYVDGTVNHRIMARELDCSPLEAEIILQALEPVVRAHRAEE</sequence>
<dbReference type="InterPro" id="IPR036390">
    <property type="entry name" value="WH_DNA-bd_sf"/>
</dbReference>